<organism evidence="3 4">
    <name type="scientific">Paracoccus sulfuroxidans</name>
    <dbReference type="NCBI Taxonomy" id="384678"/>
    <lineage>
        <taxon>Bacteria</taxon>
        <taxon>Pseudomonadati</taxon>
        <taxon>Pseudomonadota</taxon>
        <taxon>Alphaproteobacteria</taxon>
        <taxon>Rhodobacterales</taxon>
        <taxon>Paracoccaceae</taxon>
        <taxon>Paracoccus</taxon>
    </lineage>
</organism>
<keyword evidence="4" id="KW-1185">Reference proteome</keyword>
<evidence type="ECO:0000313" key="3">
    <source>
        <dbReference type="EMBL" id="TWI29963.1"/>
    </source>
</evidence>
<dbReference type="InterPro" id="IPR020904">
    <property type="entry name" value="Sc_DH/Rdtase_CS"/>
</dbReference>
<sequence length="251" mass="25711">MSQLLKDRLVLVTGAGRGLGAAIARGMAEAGAAVILADLNAEGITAEAEALRAEGHDARAEVLDVTDRAATAALAARILAHDGGLDVLVNNAGVAGRASFDDPAVTEVWDRVIGVNLEGTFNTSQAFVPALIARKGNVVHLSSVAGFVAGGSTAGYVVSKGAVRSLTQVMARDLAPHGVRVNAVAPGIMMSEMAVAQLNRPGGADWFMNRVMLGRIGETREIVDPVLFLASDMASFITGTVLPVDGGFLAA</sequence>
<dbReference type="FunFam" id="3.40.50.720:FF:000084">
    <property type="entry name" value="Short-chain dehydrogenase reductase"/>
    <property type="match status" value="1"/>
</dbReference>
<dbReference type="OrthoDB" id="9796652at2"/>
<name>A0A562NCX4_9RHOB</name>
<gene>
    <name evidence="3" type="ORF">IQ24_03436</name>
</gene>
<dbReference type="PANTHER" id="PTHR42760:SF135">
    <property type="entry name" value="BLL7886 PROTEIN"/>
    <property type="match status" value="1"/>
</dbReference>
<dbReference type="Proteomes" id="UP000316225">
    <property type="component" value="Unassembled WGS sequence"/>
</dbReference>
<dbReference type="GO" id="GO:0016616">
    <property type="term" value="F:oxidoreductase activity, acting on the CH-OH group of donors, NAD or NADP as acceptor"/>
    <property type="evidence" value="ECO:0007669"/>
    <property type="project" value="UniProtKB-ARBA"/>
</dbReference>
<reference evidence="3 4" key="1">
    <citation type="journal article" date="2015" name="Stand. Genomic Sci.">
        <title>Genomic Encyclopedia of Bacterial and Archaeal Type Strains, Phase III: the genomes of soil and plant-associated and newly described type strains.</title>
        <authorList>
            <person name="Whitman W.B."/>
            <person name="Woyke T."/>
            <person name="Klenk H.P."/>
            <person name="Zhou Y."/>
            <person name="Lilburn T.G."/>
            <person name="Beck B.J."/>
            <person name="De Vos P."/>
            <person name="Vandamme P."/>
            <person name="Eisen J.A."/>
            <person name="Garrity G."/>
            <person name="Hugenholtz P."/>
            <person name="Kyrpides N.C."/>
        </authorList>
    </citation>
    <scope>NUCLEOTIDE SEQUENCE [LARGE SCALE GENOMIC DNA]</scope>
    <source>
        <strain evidence="3 4">CGMCC 1.5364</strain>
    </source>
</reference>
<dbReference type="PRINTS" id="PR00080">
    <property type="entry name" value="SDRFAMILY"/>
</dbReference>
<protein>
    <submittedName>
        <fullName evidence="3">NAD(P)-dependent dehydrogenase (Short-subunit alcohol dehydrogenase family)</fullName>
    </submittedName>
</protein>
<dbReference type="SUPFAM" id="SSF51735">
    <property type="entry name" value="NAD(P)-binding Rossmann-fold domains"/>
    <property type="match status" value="1"/>
</dbReference>
<dbReference type="InterPro" id="IPR002347">
    <property type="entry name" value="SDR_fam"/>
</dbReference>
<evidence type="ECO:0000256" key="1">
    <source>
        <dbReference type="ARBA" id="ARBA00006484"/>
    </source>
</evidence>
<accession>A0A562NCX4</accession>
<feature type="domain" description="Ketoreductase" evidence="2">
    <location>
        <begin position="8"/>
        <end position="187"/>
    </location>
</feature>
<dbReference type="EMBL" id="VLKU01000012">
    <property type="protein sequence ID" value="TWI29963.1"/>
    <property type="molecule type" value="Genomic_DNA"/>
</dbReference>
<dbReference type="Gene3D" id="3.40.50.720">
    <property type="entry name" value="NAD(P)-binding Rossmann-like Domain"/>
    <property type="match status" value="1"/>
</dbReference>
<dbReference type="AlphaFoldDB" id="A0A562NCX4"/>
<dbReference type="Pfam" id="PF13561">
    <property type="entry name" value="adh_short_C2"/>
    <property type="match status" value="1"/>
</dbReference>
<dbReference type="CDD" id="cd05233">
    <property type="entry name" value="SDR_c"/>
    <property type="match status" value="1"/>
</dbReference>
<dbReference type="RefSeq" id="WP_145399504.1">
    <property type="nucleotide sequence ID" value="NZ_VLKU01000012.1"/>
</dbReference>
<dbReference type="PANTHER" id="PTHR42760">
    <property type="entry name" value="SHORT-CHAIN DEHYDROGENASES/REDUCTASES FAMILY MEMBER"/>
    <property type="match status" value="1"/>
</dbReference>
<dbReference type="PROSITE" id="PS00061">
    <property type="entry name" value="ADH_SHORT"/>
    <property type="match status" value="1"/>
</dbReference>
<evidence type="ECO:0000259" key="2">
    <source>
        <dbReference type="SMART" id="SM00822"/>
    </source>
</evidence>
<proteinExistence type="inferred from homology"/>
<evidence type="ECO:0000313" key="4">
    <source>
        <dbReference type="Proteomes" id="UP000316225"/>
    </source>
</evidence>
<comment type="caution">
    <text evidence="3">The sequence shown here is derived from an EMBL/GenBank/DDBJ whole genome shotgun (WGS) entry which is preliminary data.</text>
</comment>
<dbReference type="GO" id="GO:0030497">
    <property type="term" value="P:fatty acid elongation"/>
    <property type="evidence" value="ECO:0007669"/>
    <property type="project" value="TreeGrafter"/>
</dbReference>
<dbReference type="InterPro" id="IPR036291">
    <property type="entry name" value="NAD(P)-bd_dom_sf"/>
</dbReference>
<dbReference type="InterPro" id="IPR057326">
    <property type="entry name" value="KR_dom"/>
</dbReference>
<dbReference type="PRINTS" id="PR00081">
    <property type="entry name" value="GDHRDH"/>
</dbReference>
<comment type="similarity">
    <text evidence="1">Belongs to the short-chain dehydrogenases/reductases (SDR) family.</text>
</comment>
<dbReference type="SMART" id="SM00822">
    <property type="entry name" value="PKS_KR"/>
    <property type="match status" value="1"/>
</dbReference>